<protein>
    <submittedName>
        <fullName evidence="1">NYN domain-containing protein</fullName>
    </submittedName>
</protein>
<name>A0ABW4WPA7_9HYPH</name>
<accession>A0ABW4WPA7</accession>
<reference evidence="2" key="1">
    <citation type="journal article" date="2019" name="Int. J. Syst. Evol. Microbiol.">
        <title>The Global Catalogue of Microorganisms (GCM) 10K type strain sequencing project: providing services to taxonomists for standard genome sequencing and annotation.</title>
        <authorList>
            <consortium name="The Broad Institute Genomics Platform"/>
            <consortium name="The Broad Institute Genome Sequencing Center for Infectious Disease"/>
            <person name="Wu L."/>
            <person name="Ma J."/>
        </authorList>
    </citation>
    <scope>NUCLEOTIDE SEQUENCE [LARGE SCALE GENOMIC DNA]</scope>
    <source>
        <strain evidence="2">CGMCC 1.16226</strain>
    </source>
</reference>
<dbReference type="EMBL" id="JBHUGY010000072">
    <property type="protein sequence ID" value="MFD2058254.1"/>
    <property type="molecule type" value="Genomic_DNA"/>
</dbReference>
<sequence length="224" mass="25523">MRGAAYVDGFNLYHGLDELNQPYLKWLNLWRLAEIFRRGHADTIEKVVFCTATFKGDTGKSARHRFYMDALRNVNVEIRMGHEGSEYCHCNKCQKGWYAPREKETDINVAMALYDDAIDNLFDVAFLVTGDTDQAATMKSMAKRFPDKRIIIVAPPNRDRNTQLKDLAYNRTQIKITTDMLDLALFPGLVTAEGKKAVVRPAEYAPPAGWIHPDDRPQKAKIAK</sequence>
<dbReference type="Gene3D" id="3.40.50.1010">
    <property type="entry name" value="5'-nuclease"/>
    <property type="match status" value="1"/>
</dbReference>
<gene>
    <name evidence="1" type="ORF">ACFSQT_35780</name>
</gene>
<dbReference type="Proteomes" id="UP001597349">
    <property type="component" value="Unassembled WGS sequence"/>
</dbReference>
<evidence type="ECO:0000313" key="2">
    <source>
        <dbReference type="Proteomes" id="UP001597349"/>
    </source>
</evidence>
<organism evidence="1 2">
    <name type="scientific">Mesorhizobium calcicola</name>
    <dbReference type="NCBI Taxonomy" id="1300310"/>
    <lineage>
        <taxon>Bacteria</taxon>
        <taxon>Pseudomonadati</taxon>
        <taxon>Pseudomonadota</taxon>
        <taxon>Alphaproteobacteria</taxon>
        <taxon>Hyphomicrobiales</taxon>
        <taxon>Phyllobacteriaceae</taxon>
        <taxon>Mesorhizobium</taxon>
    </lineage>
</organism>
<dbReference type="CDD" id="cd18722">
    <property type="entry name" value="PIN_NicB-like"/>
    <property type="match status" value="1"/>
</dbReference>
<proteinExistence type="predicted"/>
<dbReference type="RefSeq" id="WP_379026750.1">
    <property type="nucleotide sequence ID" value="NZ_JBHUGY010000072.1"/>
</dbReference>
<evidence type="ECO:0000313" key="1">
    <source>
        <dbReference type="EMBL" id="MFD2058254.1"/>
    </source>
</evidence>
<comment type="caution">
    <text evidence="1">The sequence shown here is derived from an EMBL/GenBank/DDBJ whole genome shotgun (WGS) entry which is preliminary data.</text>
</comment>
<keyword evidence="2" id="KW-1185">Reference proteome</keyword>